<dbReference type="InterPro" id="IPR033334">
    <property type="entry name" value="LNG1/2"/>
</dbReference>
<proteinExistence type="predicted"/>
<comment type="caution">
    <text evidence="1">The sequence shown here is derived from an EMBL/GenBank/DDBJ whole genome shotgun (WGS) entry which is preliminary data.</text>
</comment>
<dbReference type="PANTHER" id="PTHR31680:SF4">
    <property type="entry name" value="LONGIFOLIA PROTEIN"/>
    <property type="match status" value="1"/>
</dbReference>
<accession>A0ABR1ZB48</accession>
<keyword evidence="2" id="KW-1185">Reference proteome</keyword>
<evidence type="ECO:0000313" key="2">
    <source>
        <dbReference type="Proteomes" id="UP001396334"/>
    </source>
</evidence>
<gene>
    <name evidence="1" type="ORF">V6N11_021454</name>
</gene>
<protein>
    <submittedName>
        <fullName evidence="1">Uncharacterized protein</fullName>
    </submittedName>
</protein>
<evidence type="ECO:0000313" key="1">
    <source>
        <dbReference type="EMBL" id="KAK8477233.1"/>
    </source>
</evidence>
<sequence>MPPSSIVAKLMGLQQLPESPSAADAHLCSQQQPLEHENVRSKAPDSFPWIYSEIEKRLKDGGSKQTEKDLKALKQILEALQLKGLLKTKKEEQSASPGPNLRCQGNLQNTSGSVRTQPYMSPEDGASVSEAWHSVSGLEINQRRLQRILVGRWKQHEVQVLSRNPSGIQPNSRSRDEFQRHSPNYSTDLQQRSPPVREYYD</sequence>
<dbReference type="PANTHER" id="PTHR31680">
    <property type="entry name" value="LONGIFOLIA PROTEIN"/>
    <property type="match status" value="1"/>
</dbReference>
<reference evidence="1 2" key="1">
    <citation type="journal article" date="2024" name="G3 (Bethesda)">
        <title>Genome assembly of Hibiscus sabdariffa L. provides insights into metabolisms of medicinal natural products.</title>
        <authorList>
            <person name="Kim T."/>
        </authorList>
    </citation>
    <scope>NUCLEOTIDE SEQUENCE [LARGE SCALE GENOMIC DNA]</scope>
    <source>
        <strain evidence="1">TK-2024</strain>
        <tissue evidence="1">Old leaves</tissue>
    </source>
</reference>
<name>A0ABR1ZB48_9ROSI</name>
<organism evidence="1 2">
    <name type="scientific">Hibiscus sabdariffa</name>
    <name type="common">roselle</name>
    <dbReference type="NCBI Taxonomy" id="183260"/>
    <lineage>
        <taxon>Eukaryota</taxon>
        <taxon>Viridiplantae</taxon>
        <taxon>Streptophyta</taxon>
        <taxon>Embryophyta</taxon>
        <taxon>Tracheophyta</taxon>
        <taxon>Spermatophyta</taxon>
        <taxon>Magnoliopsida</taxon>
        <taxon>eudicotyledons</taxon>
        <taxon>Gunneridae</taxon>
        <taxon>Pentapetalae</taxon>
        <taxon>rosids</taxon>
        <taxon>malvids</taxon>
        <taxon>Malvales</taxon>
        <taxon>Malvaceae</taxon>
        <taxon>Malvoideae</taxon>
        <taxon>Hibiscus</taxon>
    </lineage>
</organism>
<dbReference type="EMBL" id="JBBPBN010001882">
    <property type="protein sequence ID" value="KAK8477233.1"/>
    <property type="molecule type" value="Genomic_DNA"/>
</dbReference>
<dbReference type="Proteomes" id="UP001396334">
    <property type="component" value="Unassembled WGS sequence"/>
</dbReference>